<evidence type="ECO:0000313" key="3">
    <source>
        <dbReference type="Proteomes" id="UP000799778"/>
    </source>
</evidence>
<dbReference type="AlphaFoldDB" id="A0A6A5XSD7"/>
<feature type="region of interest" description="Disordered" evidence="1">
    <location>
        <begin position="90"/>
        <end position="124"/>
    </location>
</feature>
<gene>
    <name evidence="2" type="ORF">BU24DRAFT_492015</name>
</gene>
<proteinExistence type="predicted"/>
<sequence>MEVRDDFQRMDTPHCDMQWEPTVEQSTTVADGNHHSGQQSPKKGKKRKRHPPKRHDLPVIHEFQGVDGPTLANSYEAHDEENTLPVYCHTSIPTHNRNRETSSDTNEYSMLSHPPTPLNPGQDSPRRETFDLVHLLNSNNFRGTLSMFSKRLDLLHDQISLFETIKLELEILRKAYSGNDEAKYYAIIKRIEAYDNVARIAAMHFTDVLVHKLALCDVIEQTEFEMEKEVRGEIKKARKELEELMRRFEVEYCSELEGLEGSLEEGDD</sequence>
<reference evidence="2" key="1">
    <citation type="journal article" date="2020" name="Stud. Mycol.">
        <title>101 Dothideomycetes genomes: a test case for predicting lifestyles and emergence of pathogens.</title>
        <authorList>
            <person name="Haridas S."/>
            <person name="Albert R."/>
            <person name="Binder M."/>
            <person name="Bloem J."/>
            <person name="Labutti K."/>
            <person name="Salamov A."/>
            <person name="Andreopoulos B."/>
            <person name="Baker S."/>
            <person name="Barry K."/>
            <person name="Bills G."/>
            <person name="Bluhm B."/>
            <person name="Cannon C."/>
            <person name="Castanera R."/>
            <person name="Culley D."/>
            <person name="Daum C."/>
            <person name="Ezra D."/>
            <person name="Gonzalez J."/>
            <person name="Henrissat B."/>
            <person name="Kuo A."/>
            <person name="Liang C."/>
            <person name="Lipzen A."/>
            <person name="Lutzoni F."/>
            <person name="Magnuson J."/>
            <person name="Mondo S."/>
            <person name="Nolan M."/>
            <person name="Ohm R."/>
            <person name="Pangilinan J."/>
            <person name="Park H.-J."/>
            <person name="Ramirez L."/>
            <person name="Alfaro M."/>
            <person name="Sun H."/>
            <person name="Tritt A."/>
            <person name="Yoshinaga Y."/>
            <person name="Zwiers L.-H."/>
            <person name="Turgeon B."/>
            <person name="Goodwin S."/>
            <person name="Spatafora J."/>
            <person name="Crous P."/>
            <person name="Grigoriev I."/>
        </authorList>
    </citation>
    <scope>NUCLEOTIDE SEQUENCE</scope>
    <source>
        <strain evidence="2">CBS 175.79</strain>
    </source>
</reference>
<evidence type="ECO:0000256" key="1">
    <source>
        <dbReference type="SAM" id="MobiDB-lite"/>
    </source>
</evidence>
<dbReference type="EMBL" id="ML978069">
    <property type="protein sequence ID" value="KAF2015819.1"/>
    <property type="molecule type" value="Genomic_DNA"/>
</dbReference>
<dbReference type="RefSeq" id="XP_033384158.1">
    <property type="nucleotide sequence ID" value="XM_033533870.1"/>
</dbReference>
<feature type="region of interest" description="Disordered" evidence="1">
    <location>
        <begin position="1"/>
        <end position="56"/>
    </location>
</feature>
<feature type="compositionally biased region" description="Basic residues" evidence="1">
    <location>
        <begin position="42"/>
        <end position="53"/>
    </location>
</feature>
<accession>A0A6A5XSD7</accession>
<keyword evidence="3" id="KW-1185">Reference proteome</keyword>
<feature type="compositionally biased region" description="Basic and acidic residues" evidence="1">
    <location>
        <begin position="1"/>
        <end position="14"/>
    </location>
</feature>
<evidence type="ECO:0000313" key="2">
    <source>
        <dbReference type="EMBL" id="KAF2015819.1"/>
    </source>
</evidence>
<name>A0A6A5XSD7_9PLEO</name>
<organism evidence="2 3">
    <name type="scientific">Aaosphaeria arxii CBS 175.79</name>
    <dbReference type="NCBI Taxonomy" id="1450172"/>
    <lineage>
        <taxon>Eukaryota</taxon>
        <taxon>Fungi</taxon>
        <taxon>Dikarya</taxon>
        <taxon>Ascomycota</taxon>
        <taxon>Pezizomycotina</taxon>
        <taxon>Dothideomycetes</taxon>
        <taxon>Pleosporomycetidae</taxon>
        <taxon>Pleosporales</taxon>
        <taxon>Pleosporales incertae sedis</taxon>
        <taxon>Aaosphaeria</taxon>
    </lineage>
</organism>
<dbReference type="Proteomes" id="UP000799778">
    <property type="component" value="Unassembled WGS sequence"/>
</dbReference>
<protein>
    <submittedName>
        <fullName evidence="2">Uncharacterized protein</fullName>
    </submittedName>
</protein>
<dbReference type="GeneID" id="54291267"/>